<evidence type="ECO:0000313" key="3">
    <source>
        <dbReference type="Proteomes" id="UP000325008"/>
    </source>
</evidence>
<keyword evidence="3" id="KW-1185">Reference proteome</keyword>
<dbReference type="EMBL" id="OOIQ01000006">
    <property type="protein sequence ID" value="SPO45440.1"/>
    <property type="molecule type" value="Genomic_DNA"/>
</dbReference>
<accession>A0A5C3FMI7</accession>
<evidence type="ECO:0000313" key="2">
    <source>
        <dbReference type="EMBL" id="SPO45440.1"/>
    </source>
</evidence>
<keyword evidence="1" id="KW-1133">Transmembrane helix</keyword>
<reference evidence="2" key="1">
    <citation type="submission" date="2018-03" db="EMBL/GenBank/DDBJ databases">
        <authorList>
            <person name="Guldener U."/>
        </authorList>
    </citation>
    <scope>NUCLEOTIDE SEQUENCE [LARGE SCALE GENOMIC DNA]</scope>
    <source>
        <strain evidence="2">ATCC34888</strain>
    </source>
</reference>
<protein>
    <submittedName>
        <fullName evidence="2">Uncharacterized protein</fullName>
    </submittedName>
</protein>
<comment type="caution">
    <text evidence="2">The sequence shown here is derived from an EMBL/GenBank/DDBJ whole genome shotgun (WGS) entry which is preliminary data.</text>
</comment>
<keyword evidence="1" id="KW-0472">Membrane</keyword>
<sequence>MDGVGRLAAVPTVWCLCVCVWFQTWANRLDRVSMKLERTIPLDRAARIPRIPDDRSGGWRARGTIEAEKNAAMQEQQGPRHCRGIEAGTLELCRAAQTPDSSTAQWTDEMQSETACKVRLEICEQTGTMTTKL</sequence>
<organism evidence="2 3">
    <name type="scientific">Pseudozyma antarctica</name>
    <name type="common">Yeast</name>
    <name type="synonym">Candida antarctica</name>
    <dbReference type="NCBI Taxonomy" id="84753"/>
    <lineage>
        <taxon>Eukaryota</taxon>
        <taxon>Fungi</taxon>
        <taxon>Dikarya</taxon>
        <taxon>Basidiomycota</taxon>
        <taxon>Ustilaginomycotina</taxon>
        <taxon>Ustilaginomycetes</taxon>
        <taxon>Ustilaginales</taxon>
        <taxon>Ustilaginaceae</taxon>
        <taxon>Moesziomyces</taxon>
    </lineage>
</organism>
<gene>
    <name evidence="2" type="ORF">PSANT_03126</name>
</gene>
<feature type="transmembrane region" description="Helical" evidence="1">
    <location>
        <begin position="6"/>
        <end position="26"/>
    </location>
</feature>
<dbReference type="Proteomes" id="UP000325008">
    <property type="component" value="Unassembled WGS sequence"/>
</dbReference>
<dbReference type="AlphaFoldDB" id="A0A5C3FMI7"/>
<name>A0A5C3FMI7_PSEA2</name>
<keyword evidence="1" id="KW-0812">Transmembrane</keyword>
<proteinExistence type="predicted"/>
<evidence type="ECO:0000256" key="1">
    <source>
        <dbReference type="SAM" id="Phobius"/>
    </source>
</evidence>